<comment type="caution">
    <text evidence="3">The sequence shown here is derived from an EMBL/GenBank/DDBJ whole genome shotgun (WGS) entry which is preliminary data.</text>
</comment>
<feature type="signal peptide" evidence="2">
    <location>
        <begin position="1"/>
        <end position="21"/>
    </location>
</feature>
<keyword evidence="1 2" id="KW-0732">Signal</keyword>
<dbReference type="OrthoDB" id="9758406at2"/>
<name>A0A1S1Z2F6_FLAPC</name>
<evidence type="ECO:0000256" key="1">
    <source>
        <dbReference type="ARBA" id="ARBA00022729"/>
    </source>
</evidence>
<dbReference type="Gene3D" id="2.60.40.1220">
    <property type="match status" value="3"/>
</dbReference>
<sequence length="1559" mass="179518">MHYKKLFFALLFNATALLLFGNSTLSPSEYFYHFGEKSDWVEKFFSSGTLSEGGYQFKDDSTLQLISEGGSGKREIQFIRAIPYKYAPSEDTLMWSLAIKNDFEVSSTLQKTNYSTLLLSSSLQISFGRRLNVVHQEISLLEKDIEWNYKDWNHILVYHVNQNWWIEVNNQKVASFTLRISDDEILSGISSTFTASSRSDAFFYKHFTFQKKIKQKDVFPPYVEGISFINDASIQIKFNEEIQLDCGETSLFELQGNTIESVLFIDSTSLELQLSEVLQQNAVVKLSFDYICDNEKNILLEYQIDTFYTDTQPPKLLSYEIVNPFTLKLFFSEEIFLDSSFNSFYQNDITIESSHQSINDTTLLLYFEAPFPENKNINFSVSSLKDTFENSLNTTFLIHFDTQKPRVVAHYFIPPNLFKITFSEQMEDSVLLDEFNYHIDNRYVTKVESNINNEVVLALDTSLLEDSKSYKLQVRHLQDLKGNLIKNRYLSFVFDTIPPNISHFETHDTGTHVVFTEPISSIDSLKVNHQKVEIAWEGCSKNIYSLPLLYGDNVTFYGLLDNQNIESTIVEHVVYFSNDSSVFIPFDEIYHQLSILDEYHIQLSFEENIQDIFFDENSGIAHYQVKGKEVFVTLSQAIEESQSYEILINQVELCGGNLLTSSSITYQLDRSPPYLMRLETMDRRHIRLQYSEKLSERSVINERFSIENYTIIQVELKGDEVVLVLEQELEFNQENILKVQAGLEDASLNKMNEHQFLFFTPDLPLSHHLVLNEIMIDPTPSYGSPVAEYIELYNSSKDSISLWGGYLIFQEEVVSLPSIQLPPDSYAIVVNAEDAFLFDDSLHLIKIDKLPTLHNNKGSLQLYFDEQLYDEVQYPFINNENIHFKGGYSLERVDPTFFCDYNRNWKSCQHLSGNTLGRENSIFAFLEDTKPPEIKEITWVSSRSIQVVFDEVIRGDSVNNTTNYSLLNVDNSVNNLEFVDNYTLIISFEKDLPTGMLIFLTVDNFVDCFSNFQFYYQKPFVLPQKVEYQQMLVSELMIDHSPKVKMPETEYIEIHNNSMYYLLLSECIMLLNNDTIQLPNNCIIPGGYAVLCDENEVDKFLGDKNVVGLPHWKSLNNTSGDLRILNKDLGLVDEVFYHKDYHNDAEKKNGGWSLERIDISNDCFEGVNWTSSISNNGGTAGEKNSVSANIIDQQPPLLEKVYAINDTLLFIFDEVISERKSNKIRVETPAFILEQKDFVFDGHQLISVIKSDEELDHINIEQATDCFGNAMSQTAEVIQISSENPSLFLSEILFDPSVLNTDFVELYNAADVPVLLNDWWLSNGEEYHQIVSDDDILWVNPHSWIVLSDEKVLLMSNYNDIDEKNIIEMKLPSLPNAGGSLSLWKGNQLIEEMTYGEHQHQSYLRDTEDVSLERISYQEASDENTNWASATSNVGYATPTKRNSRFENTNVHEMSLGGLSINKRLITPNEDGIDDYLIVKNVSEQMVRIFRMDVYSLSGKKIKELVQNYTLSSGGTVKWDGTTDSRERMYGQFILYIHLENQRNIVETYSQVVSIAPWN</sequence>
<evidence type="ECO:0000313" key="4">
    <source>
        <dbReference type="Proteomes" id="UP000179797"/>
    </source>
</evidence>
<organism evidence="3 4">
    <name type="scientific">Flammeovirga pacifica</name>
    <dbReference type="NCBI Taxonomy" id="915059"/>
    <lineage>
        <taxon>Bacteria</taxon>
        <taxon>Pseudomonadati</taxon>
        <taxon>Bacteroidota</taxon>
        <taxon>Cytophagia</taxon>
        <taxon>Cytophagales</taxon>
        <taxon>Flammeovirgaceae</taxon>
        <taxon>Flammeovirga</taxon>
    </lineage>
</organism>
<dbReference type="InterPro" id="IPR014755">
    <property type="entry name" value="Cu-Rt/internalin_Ig-like"/>
</dbReference>
<dbReference type="RefSeq" id="WP_044228560.1">
    <property type="nucleotide sequence ID" value="NZ_JRYR02000001.1"/>
</dbReference>
<dbReference type="STRING" id="915059.NH26_14255"/>
<reference evidence="3 4" key="1">
    <citation type="journal article" date="2012" name="Int. J. Syst. Evol. Microbiol.">
        <title>Flammeovirga pacifica sp. nov., isolated from deep-sea sediment.</title>
        <authorList>
            <person name="Xu H."/>
            <person name="Fu Y."/>
            <person name="Yang N."/>
            <person name="Ding Z."/>
            <person name="Lai Q."/>
            <person name="Zeng R."/>
        </authorList>
    </citation>
    <scope>NUCLEOTIDE SEQUENCE [LARGE SCALE GENOMIC DNA]</scope>
    <source>
        <strain evidence="4">DSM 24597 / LMG 26175 / WPAGA1</strain>
    </source>
</reference>
<keyword evidence="4" id="KW-1185">Reference proteome</keyword>
<evidence type="ECO:0000256" key="2">
    <source>
        <dbReference type="SAM" id="SignalP"/>
    </source>
</evidence>
<protein>
    <recommendedName>
        <fullName evidence="5">LTD domain-containing protein</fullName>
    </recommendedName>
</protein>
<proteinExistence type="predicted"/>
<gene>
    <name evidence="3" type="ORF">NH26_14255</name>
</gene>
<evidence type="ECO:0000313" key="3">
    <source>
        <dbReference type="EMBL" id="OHX67422.1"/>
    </source>
</evidence>
<dbReference type="EMBL" id="JRYR02000001">
    <property type="protein sequence ID" value="OHX67422.1"/>
    <property type="molecule type" value="Genomic_DNA"/>
</dbReference>
<accession>A0A1S1Z2F6</accession>
<evidence type="ECO:0008006" key="5">
    <source>
        <dbReference type="Google" id="ProtNLM"/>
    </source>
</evidence>
<feature type="chain" id="PRO_5010342136" description="LTD domain-containing protein" evidence="2">
    <location>
        <begin position="22"/>
        <end position="1559"/>
    </location>
</feature>
<dbReference type="Proteomes" id="UP000179797">
    <property type="component" value="Unassembled WGS sequence"/>
</dbReference>